<name>A0A834LCE1_RHOSS</name>
<feature type="transmembrane region" description="Helical" evidence="1">
    <location>
        <begin position="112"/>
        <end position="134"/>
    </location>
</feature>
<proteinExistence type="predicted"/>
<dbReference type="OrthoDB" id="10306298at2759"/>
<sequence>MYGWSHRGQSLLVAYVFLVVECNSILALVAIFPLPPALLALARMVKAMAAEAATMATSDGDNIEEEGCRSGVEERWPTMASRAGPVRYILGDEYCFPALSEITFAVSLPRSLIAWCLLCFIASVGCCRITILWLRSNSTKLEESIAQSRGRARILVHMAWVFIMILLCLREDLFSTVLVSSMSTTLVSAFKLIATPYDAWLASSYFVSLSLAIPCFFLLVGNSFLAIVAISLLVPPAWLAALILQDDTLYWQKDHEFSDLSDLPDELDLPDEFDLPDELELENIETEDKYLDDEMNQVKQHMINKIGSGDIGGSRGTGGLSTGGGVMRVTGAGTWVENLEQKGIGFLGMVGYWRQCSWEFLGNGKEGLRGVTKCGKYSVDTDVMAAQPSVKKSMNVIRFVLIAQLHLRHKHPRLLPSPPMRPLSLLPPLLMQPWRQQPEALR</sequence>
<keyword evidence="1" id="KW-0812">Transmembrane</keyword>
<feature type="transmembrane region" description="Helical" evidence="1">
    <location>
        <begin position="154"/>
        <end position="179"/>
    </location>
</feature>
<feature type="transmembrane region" description="Helical" evidence="1">
    <location>
        <begin position="224"/>
        <end position="244"/>
    </location>
</feature>
<organism evidence="2 3">
    <name type="scientific">Rhododendron simsii</name>
    <name type="common">Sims's rhododendron</name>
    <dbReference type="NCBI Taxonomy" id="118357"/>
    <lineage>
        <taxon>Eukaryota</taxon>
        <taxon>Viridiplantae</taxon>
        <taxon>Streptophyta</taxon>
        <taxon>Embryophyta</taxon>
        <taxon>Tracheophyta</taxon>
        <taxon>Spermatophyta</taxon>
        <taxon>Magnoliopsida</taxon>
        <taxon>eudicotyledons</taxon>
        <taxon>Gunneridae</taxon>
        <taxon>Pentapetalae</taxon>
        <taxon>asterids</taxon>
        <taxon>Ericales</taxon>
        <taxon>Ericaceae</taxon>
        <taxon>Ericoideae</taxon>
        <taxon>Rhodoreae</taxon>
        <taxon>Rhododendron</taxon>
    </lineage>
</organism>
<evidence type="ECO:0000256" key="1">
    <source>
        <dbReference type="SAM" id="Phobius"/>
    </source>
</evidence>
<feature type="transmembrane region" description="Helical" evidence="1">
    <location>
        <begin position="12"/>
        <end position="34"/>
    </location>
</feature>
<evidence type="ECO:0000313" key="3">
    <source>
        <dbReference type="Proteomes" id="UP000626092"/>
    </source>
</evidence>
<dbReference type="Proteomes" id="UP000626092">
    <property type="component" value="Unassembled WGS sequence"/>
</dbReference>
<protein>
    <submittedName>
        <fullName evidence="2">Uncharacterized protein</fullName>
    </submittedName>
</protein>
<comment type="caution">
    <text evidence="2">The sequence shown here is derived from an EMBL/GenBank/DDBJ whole genome shotgun (WGS) entry which is preliminary data.</text>
</comment>
<keyword evidence="3" id="KW-1185">Reference proteome</keyword>
<reference evidence="2" key="1">
    <citation type="submission" date="2019-11" db="EMBL/GenBank/DDBJ databases">
        <authorList>
            <person name="Liu Y."/>
            <person name="Hou J."/>
            <person name="Li T.-Q."/>
            <person name="Guan C.-H."/>
            <person name="Wu X."/>
            <person name="Wu H.-Z."/>
            <person name="Ling F."/>
            <person name="Zhang R."/>
            <person name="Shi X.-G."/>
            <person name="Ren J.-P."/>
            <person name="Chen E.-F."/>
            <person name="Sun J.-M."/>
        </authorList>
    </citation>
    <scope>NUCLEOTIDE SEQUENCE</scope>
    <source>
        <strain evidence="2">Adult_tree_wgs_1</strain>
        <tissue evidence="2">Leaves</tissue>
    </source>
</reference>
<dbReference type="EMBL" id="WJXA01000011">
    <property type="protein sequence ID" value="KAF7128185.1"/>
    <property type="molecule type" value="Genomic_DNA"/>
</dbReference>
<keyword evidence="1" id="KW-0472">Membrane</keyword>
<accession>A0A834LCE1</accession>
<keyword evidence="1" id="KW-1133">Transmembrane helix</keyword>
<evidence type="ECO:0000313" key="2">
    <source>
        <dbReference type="EMBL" id="KAF7128185.1"/>
    </source>
</evidence>
<dbReference type="AlphaFoldDB" id="A0A834LCE1"/>
<gene>
    <name evidence="2" type="ORF">RHSIM_Rhsim11G0188700</name>
</gene>
<feature type="transmembrane region" description="Helical" evidence="1">
    <location>
        <begin position="199"/>
        <end position="219"/>
    </location>
</feature>